<dbReference type="Gene3D" id="1.25.10.10">
    <property type="entry name" value="Leucine-rich Repeat Variant"/>
    <property type="match status" value="1"/>
</dbReference>
<evidence type="ECO:0000256" key="1">
    <source>
        <dbReference type="ARBA" id="ARBA00004123"/>
    </source>
</evidence>
<dbReference type="Proteomes" id="UP000663845">
    <property type="component" value="Unassembled WGS sequence"/>
</dbReference>
<evidence type="ECO:0000313" key="8">
    <source>
        <dbReference type="EMBL" id="CAF0812515.1"/>
    </source>
</evidence>
<dbReference type="PANTHER" id="PTHR21452">
    <property type="entry name" value="EXPORTIN-6"/>
    <property type="match status" value="1"/>
</dbReference>
<dbReference type="InterPro" id="IPR011989">
    <property type="entry name" value="ARM-like"/>
</dbReference>
<evidence type="ECO:0000256" key="4">
    <source>
        <dbReference type="ARBA" id="ARBA00022448"/>
    </source>
</evidence>
<comment type="subcellular location">
    <subcellularLocation>
        <location evidence="2">Cytoplasm</location>
    </subcellularLocation>
    <subcellularLocation>
        <location evidence="1">Nucleus</location>
    </subcellularLocation>
</comment>
<dbReference type="PANTHER" id="PTHR21452:SF4">
    <property type="entry name" value="EXPORTIN-6"/>
    <property type="match status" value="1"/>
</dbReference>
<evidence type="ECO:0000256" key="3">
    <source>
        <dbReference type="ARBA" id="ARBA00009466"/>
    </source>
</evidence>
<evidence type="ECO:0000256" key="2">
    <source>
        <dbReference type="ARBA" id="ARBA00004496"/>
    </source>
</evidence>
<dbReference type="AlphaFoldDB" id="A0A813TSK1"/>
<proteinExistence type="inferred from homology"/>
<sequence length="239" mass="28783">MEELTKALVDYYDPRTDLTHKQHLHEQLNKFLIDKNSWQIALTTFQQQQQNQSNVMPPLLIYFLLQVLEHSIRHRYGDQQQIRQILLWFFLHLFESLPVYVRSKLCLLIVQIVRCDNQWSIDEYFQTCYHLIETQTLIDQSNIQTLLNDKHKRLLTETYGRNETDLPSFTQNLNDFIHDYRHYTTTNSNQSNIQTILNDKHKRLLTETYGRNETDLPSFTQNLNDFIHDYRHYTTTNSS</sequence>
<protein>
    <submittedName>
        <fullName evidence="8">Uncharacterized protein</fullName>
    </submittedName>
</protein>
<comment type="caution">
    <text evidence="8">The sequence shown here is derived from an EMBL/GenBank/DDBJ whole genome shotgun (WGS) entry which is preliminary data.</text>
</comment>
<gene>
    <name evidence="8" type="ORF">JYZ213_LOCUS5856</name>
</gene>
<keyword evidence="5" id="KW-0963">Cytoplasm</keyword>
<evidence type="ECO:0000256" key="6">
    <source>
        <dbReference type="ARBA" id="ARBA00022927"/>
    </source>
</evidence>
<dbReference type="SUPFAM" id="SSF48371">
    <property type="entry name" value="ARM repeat"/>
    <property type="match status" value="1"/>
</dbReference>
<name>A0A813TSK1_9BILA</name>
<evidence type="ECO:0000256" key="7">
    <source>
        <dbReference type="ARBA" id="ARBA00023242"/>
    </source>
</evidence>
<dbReference type="EMBL" id="CAJNOG010000035">
    <property type="protein sequence ID" value="CAF0812515.1"/>
    <property type="molecule type" value="Genomic_DNA"/>
</dbReference>
<evidence type="ECO:0000256" key="5">
    <source>
        <dbReference type="ARBA" id="ARBA00022490"/>
    </source>
</evidence>
<organism evidence="8 9">
    <name type="scientific">Adineta steineri</name>
    <dbReference type="NCBI Taxonomy" id="433720"/>
    <lineage>
        <taxon>Eukaryota</taxon>
        <taxon>Metazoa</taxon>
        <taxon>Spiralia</taxon>
        <taxon>Gnathifera</taxon>
        <taxon>Rotifera</taxon>
        <taxon>Eurotatoria</taxon>
        <taxon>Bdelloidea</taxon>
        <taxon>Adinetida</taxon>
        <taxon>Adinetidae</taxon>
        <taxon>Adineta</taxon>
    </lineage>
</organism>
<dbReference type="InterPro" id="IPR040016">
    <property type="entry name" value="XPO6"/>
</dbReference>
<dbReference type="GO" id="GO:0005737">
    <property type="term" value="C:cytoplasm"/>
    <property type="evidence" value="ECO:0007669"/>
    <property type="project" value="UniProtKB-SubCell"/>
</dbReference>
<dbReference type="GO" id="GO:0006611">
    <property type="term" value="P:protein export from nucleus"/>
    <property type="evidence" value="ECO:0007669"/>
    <property type="project" value="InterPro"/>
</dbReference>
<comment type="similarity">
    <text evidence="3">Belongs to the exportin family.</text>
</comment>
<accession>A0A813TSK1</accession>
<keyword evidence="7" id="KW-0539">Nucleus</keyword>
<keyword evidence="6" id="KW-0653">Protein transport</keyword>
<evidence type="ECO:0000313" key="9">
    <source>
        <dbReference type="Proteomes" id="UP000663845"/>
    </source>
</evidence>
<dbReference type="InterPro" id="IPR016024">
    <property type="entry name" value="ARM-type_fold"/>
</dbReference>
<reference evidence="8" key="1">
    <citation type="submission" date="2021-02" db="EMBL/GenBank/DDBJ databases">
        <authorList>
            <person name="Nowell W R."/>
        </authorList>
    </citation>
    <scope>NUCLEOTIDE SEQUENCE</scope>
</reference>
<dbReference type="GO" id="GO:0005049">
    <property type="term" value="F:nuclear export signal receptor activity"/>
    <property type="evidence" value="ECO:0007669"/>
    <property type="project" value="InterPro"/>
</dbReference>
<dbReference type="GO" id="GO:0005634">
    <property type="term" value="C:nucleus"/>
    <property type="evidence" value="ECO:0007669"/>
    <property type="project" value="UniProtKB-SubCell"/>
</dbReference>
<keyword evidence="4" id="KW-0813">Transport</keyword>